<comment type="caution">
    <text evidence="3">The sequence shown here is derived from an EMBL/GenBank/DDBJ whole genome shotgun (WGS) entry which is preliminary data.</text>
</comment>
<protein>
    <submittedName>
        <fullName evidence="3">Lactonase family protein</fullName>
    </submittedName>
</protein>
<dbReference type="SUPFAM" id="SSF51004">
    <property type="entry name" value="C-terminal (heme d1) domain of cytochrome cd1-nitrite reductase"/>
    <property type="match status" value="1"/>
</dbReference>
<dbReference type="Proteomes" id="UP001153642">
    <property type="component" value="Unassembled WGS sequence"/>
</dbReference>
<evidence type="ECO:0000256" key="2">
    <source>
        <dbReference type="ARBA" id="ARBA00022526"/>
    </source>
</evidence>
<evidence type="ECO:0000313" key="3">
    <source>
        <dbReference type="EMBL" id="MDG3587075.1"/>
    </source>
</evidence>
<accession>A0ABT6FUX8</accession>
<dbReference type="Pfam" id="PF10282">
    <property type="entry name" value="Lactonase"/>
    <property type="match status" value="1"/>
</dbReference>
<evidence type="ECO:0000313" key="4">
    <source>
        <dbReference type="Proteomes" id="UP001153642"/>
    </source>
</evidence>
<sequence length="382" mass="41810">MKLSIISLSLLLMIGCKESNQKQETVKVAAETKKQTEPKNIAFYVGTYTNGESEGIYSYSVNRDGKLKNNGLAAMSENPSFLTFSDDKKYLLAVNEIEDAEGQGGVESYKIEADTLKLINKSPSGGAHPCFIVANEANFVLTANYSSGNVGLLQLNSAGALSGILDVHQHTGRGTTERQKGPHAHSVWLQPTQKDVVEVDLGTNELWFTTIDEKNKKLAPKKSAKLAMERGAGPRHMTFHPNGKWAYVFNELNSTITQLSLENETYKIERTISTVPSDFKGENTAADIHITSNGKFLYASNRGHNSIAIFEVGADGSLKSIGFESVKGDGPRNFAISPKEEFLLVANQYTNNIVSFKKNPETGLLTYMDEIDAPSPVCILFK</sequence>
<gene>
    <name evidence="3" type="ORF">OSR52_14465</name>
</gene>
<evidence type="ECO:0000256" key="1">
    <source>
        <dbReference type="ARBA" id="ARBA00005564"/>
    </source>
</evidence>
<dbReference type="PANTHER" id="PTHR30344">
    <property type="entry name" value="6-PHOSPHOGLUCONOLACTONASE-RELATED"/>
    <property type="match status" value="1"/>
</dbReference>
<keyword evidence="2" id="KW-0119">Carbohydrate metabolism</keyword>
<dbReference type="PROSITE" id="PS51257">
    <property type="entry name" value="PROKAR_LIPOPROTEIN"/>
    <property type="match status" value="1"/>
</dbReference>
<dbReference type="PANTHER" id="PTHR30344:SF1">
    <property type="entry name" value="6-PHOSPHOGLUCONOLACTONASE"/>
    <property type="match status" value="1"/>
</dbReference>
<name>A0ABT6FUX8_9FLAO</name>
<comment type="similarity">
    <text evidence="1">Belongs to the cycloisomerase 2 family.</text>
</comment>
<dbReference type="InterPro" id="IPR050282">
    <property type="entry name" value="Cycloisomerase_2"/>
</dbReference>
<keyword evidence="4" id="KW-1185">Reference proteome</keyword>
<reference evidence="3" key="1">
    <citation type="submission" date="2022-11" db="EMBL/GenBank/DDBJ databases">
        <title>High-quality draft genome sequence of Galbibacter sp. strain CMA-7.</title>
        <authorList>
            <person name="Wei L."/>
            <person name="Dong C."/>
            <person name="Shao Z."/>
        </authorList>
    </citation>
    <scope>NUCLEOTIDE SEQUENCE</scope>
    <source>
        <strain evidence="3">CMA-7</strain>
    </source>
</reference>
<dbReference type="InterPro" id="IPR011048">
    <property type="entry name" value="Haem_d1_sf"/>
</dbReference>
<dbReference type="InterPro" id="IPR015943">
    <property type="entry name" value="WD40/YVTN_repeat-like_dom_sf"/>
</dbReference>
<organism evidence="3 4">
    <name type="scientific">Galbibacter pacificus</name>
    <dbReference type="NCBI Taxonomy" id="2996052"/>
    <lineage>
        <taxon>Bacteria</taxon>
        <taxon>Pseudomonadati</taxon>
        <taxon>Bacteroidota</taxon>
        <taxon>Flavobacteriia</taxon>
        <taxon>Flavobacteriales</taxon>
        <taxon>Flavobacteriaceae</taxon>
        <taxon>Galbibacter</taxon>
    </lineage>
</organism>
<proteinExistence type="inferred from homology"/>
<dbReference type="Gene3D" id="2.130.10.10">
    <property type="entry name" value="YVTN repeat-like/Quinoprotein amine dehydrogenase"/>
    <property type="match status" value="1"/>
</dbReference>
<dbReference type="EMBL" id="JAPMUA010000005">
    <property type="protein sequence ID" value="MDG3587075.1"/>
    <property type="molecule type" value="Genomic_DNA"/>
</dbReference>
<keyword evidence="2" id="KW-0313">Glucose metabolism</keyword>
<dbReference type="InterPro" id="IPR019405">
    <property type="entry name" value="Lactonase_7-beta_prop"/>
</dbReference>
<dbReference type="RefSeq" id="WP_277900659.1">
    <property type="nucleotide sequence ID" value="NZ_JAPMUA010000005.1"/>
</dbReference>